<dbReference type="PANTHER" id="PTHR44196">
    <property type="entry name" value="DEHYDROGENASE/REDUCTASE SDR FAMILY MEMBER 7B"/>
    <property type="match status" value="1"/>
</dbReference>
<dbReference type="CDD" id="cd05233">
    <property type="entry name" value="SDR_c"/>
    <property type="match status" value="1"/>
</dbReference>
<proteinExistence type="inferred from homology"/>
<keyword evidence="5" id="KW-1185">Reference proteome</keyword>
<dbReference type="InterPro" id="IPR002347">
    <property type="entry name" value="SDR_fam"/>
</dbReference>
<keyword evidence="2" id="KW-0560">Oxidoreductase</keyword>
<dbReference type="RefSeq" id="WP_328856579.1">
    <property type="nucleotide sequence ID" value="NZ_CP108021.1"/>
</dbReference>
<dbReference type="KEGG" id="whr:OG579_14925"/>
<dbReference type="Pfam" id="PF00106">
    <property type="entry name" value="adh_short"/>
    <property type="match status" value="1"/>
</dbReference>
<sequence length="283" mass="30430">MTLMPRPFPSMRRSPLPPPRALITGASAGIGEGFARALAARGSDLVLVARRADRLREIADELTASHGVDCAVVPFDLTTQNLGEELRSLVDGDIDLLINNAGFATQGPFVNTDPQEYRREIAVDVLAVVELSRAFLPAMIARGHGGVINVSSTTAFQPVPSMAVYSASKAFVLSFGQSLWYEARQHGVTAFTLAPGPTRTEFFDVIGDSATVVGSFQTPGQVVATGLRALDRRWTPPHVVSGRRNAVAAHLAGLAPRRILLPILDRVMHPTMSTDHRGDRVHP</sequence>
<gene>
    <name evidence="4" type="ORF">OG579_14925</name>
</gene>
<dbReference type="Gene3D" id="3.40.50.720">
    <property type="entry name" value="NAD(P)-binding Rossmann-like Domain"/>
    <property type="match status" value="1"/>
</dbReference>
<organism evidence="4 5">
    <name type="scientific">Williamsia herbipolensis</name>
    <dbReference type="NCBI Taxonomy" id="1603258"/>
    <lineage>
        <taxon>Bacteria</taxon>
        <taxon>Bacillati</taxon>
        <taxon>Actinomycetota</taxon>
        <taxon>Actinomycetes</taxon>
        <taxon>Mycobacteriales</taxon>
        <taxon>Nocardiaceae</taxon>
        <taxon>Williamsia</taxon>
    </lineage>
</organism>
<evidence type="ECO:0000256" key="1">
    <source>
        <dbReference type="ARBA" id="ARBA00006484"/>
    </source>
</evidence>
<dbReference type="Proteomes" id="UP001432128">
    <property type="component" value="Chromosome"/>
</dbReference>
<accession>A0AAU4JYW8</accession>
<dbReference type="GO" id="GO:0016020">
    <property type="term" value="C:membrane"/>
    <property type="evidence" value="ECO:0007669"/>
    <property type="project" value="TreeGrafter"/>
</dbReference>
<evidence type="ECO:0000313" key="4">
    <source>
        <dbReference type="EMBL" id="WUM19013.1"/>
    </source>
</evidence>
<dbReference type="EMBL" id="CP108021">
    <property type="protein sequence ID" value="WUM19013.1"/>
    <property type="molecule type" value="Genomic_DNA"/>
</dbReference>
<dbReference type="GO" id="GO:0016491">
    <property type="term" value="F:oxidoreductase activity"/>
    <property type="evidence" value="ECO:0007669"/>
    <property type="project" value="UniProtKB-KW"/>
</dbReference>
<name>A0AAU4JYW8_9NOCA</name>
<dbReference type="PANTHER" id="PTHR44196:SF2">
    <property type="entry name" value="SHORT-CHAIN DEHYDROGENASE-RELATED"/>
    <property type="match status" value="1"/>
</dbReference>
<dbReference type="InterPro" id="IPR036291">
    <property type="entry name" value="NAD(P)-bd_dom_sf"/>
</dbReference>
<protein>
    <submittedName>
        <fullName evidence="4">SDR family oxidoreductase</fullName>
    </submittedName>
</protein>
<evidence type="ECO:0000256" key="3">
    <source>
        <dbReference type="RuleBase" id="RU000363"/>
    </source>
</evidence>
<dbReference type="PRINTS" id="PR00081">
    <property type="entry name" value="GDHRDH"/>
</dbReference>
<evidence type="ECO:0000313" key="5">
    <source>
        <dbReference type="Proteomes" id="UP001432128"/>
    </source>
</evidence>
<reference evidence="4 5" key="1">
    <citation type="submission" date="2022-10" db="EMBL/GenBank/DDBJ databases">
        <title>The complete genomes of actinobacterial strains from the NBC collection.</title>
        <authorList>
            <person name="Joergensen T.S."/>
            <person name="Alvarez Arevalo M."/>
            <person name="Sterndorff E.B."/>
            <person name="Faurdal D."/>
            <person name="Vuksanovic O."/>
            <person name="Mourched A.-S."/>
            <person name="Charusanti P."/>
            <person name="Shaw S."/>
            <person name="Blin K."/>
            <person name="Weber T."/>
        </authorList>
    </citation>
    <scope>NUCLEOTIDE SEQUENCE [LARGE SCALE GENOMIC DNA]</scope>
    <source>
        <strain evidence="4 5">NBC_00319</strain>
    </source>
</reference>
<evidence type="ECO:0000256" key="2">
    <source>
        <dbReference type="ARBA" id="ARBA00023002"/>
    </source>
</evidence>
<comment type="similarity">
    <text evidence="1 3">Belongs to the short-chain dehydrogenases/reductases (SDR) family.</text>
</comment>
<dbReference type="SUPFAM" id="SSF51735">
    <property type="entry name" value="NAD(P)-binding Rossmann-fold domains"/>
    <property type="match status" value="1"/>
</dbReference>
<dbReference type="AlphaFoldDB" id="A0AAU4JYW8"/>
<dbReference type="PRINTS" id="PR00080">
    <property type="entry name" value="SDRFAMILY"/>
</dbReference>
<dbReference type="PIRSF" id="PIRSF000126">
    <property type="entry name" value="11-beta-HSD1"/>
    <property type="match status" value="1"/>
</dbReference>